<dbReference type="InterPro" id="IPR008962">
    <property type="entry name" value="PapD-like_sf"/>
</dbReference>
<evidence type="ECO:0000259" key="15">
    <source>
        <dbReference type="Pfam" id="PF25249"/>
    </source>
</evidence>
<dbReference type="InterPro" id="IPR057467">
    <property type="entry name" value="Ig_CFAP65_8th"/>
</dbReference>
<feature type="domain" description="HYDIN/VesB/CFA65-like Ig-like" evidence="10">
    <location>
        <begin position="727"/>
        <end position="791"/>
    </location>
</feature>
<keyword evidence="3" id="KW-0963">Cytoplasm</keyword>
<name>A0A1S3FDR6_DIPOR</name>
<evidence type="ECO:0000256" key="7">
    <source>
        <dbReference type="SAM" id="Coils"/>
    </source>
</evidence>
<feature type="domain" description="CFAP65-like ninth Ig-like" evidence="13">
    <location>
        <begin position="1060"/>
        <end position="1150"/>
    </location>
</feature>
<dbReference type="GeneID" id="105987374"/>
<feature type="domain" description="CFAP65 seventh Ig-like" evidence="15">
    <location>
        <begin position="824"/>
        <end position="902"/>
    </location>
</feature>
<feature type="domain" description="CFAP65 eight Ig-like" evidence="14">
    <location>
        <begin position="930"/>
        <end position="1029"/>
    </location>
</feature>
<organism evidence="16 17">
    <name type="scientific">Dipodomys ordii</name>
    <name type="common">Ord's kangaroo rat</name>
    <dbReference type="NCBI Taxonomy" id="10020"/>
    <lineage>
        <taxon>Eukaryota</taxon>
        <taxon>Metazoa</taxon>
        <taxon>Chordata</taxon>
        <taxon>Craniata</taxon>
        <taxon>Vertebrata</taxon>
        <taxon>Euteleostomi</taxon>
        <taxon>Mammalia</taxon>
        <taxon>Eutheria</taxon>
        <taxon>Euarchontoglires</taxon>
        <taxon>Glires</taxon>
        <taxon>Rodentia</taxon>
        <taxon>Castorimorpha</taxon>
        <taxon>Heteromyidae</taxon>
        <taxon>Dipodomyinae</taxon>
        <taxon>Dipodomys</taxon>
    </lineage>
</organism>
<dbReference type="Gene3D" id="2.60.40.10">
    <property type="entry name" value="Immunoglobulins"/>
    <property type="match status" value="8"/>
</dbReference>
<evidence type="ECO:0000259" key="12">
    <source>
        <dbReference type="Pfam" id="PF24507"/>
    </source>
</evidence>
<evidence type="ECO:0000256" key="9">
    <source>
        <dbReference type="SAM" id="Phobius"/>
    </source>
</evidence>
<feature type="domain" description="CFAP65 tenth Ig-like" evidence="11">
    <location>
        <begin position="1153"/>
        <end position="1271"/>
    </location>
</feature>
<dbReference type="Proteomes" id="UP000081671">
    <property type="component" value="Unplaced"/>
</dbReference>
<proteinExistence type="predicted"/>
<keyword evidence="16" id="KW-1185">Reference proteome</keyword>
<evidence type="ECO:0000259" key="10">
    <source>
        <dbReference type="Pfam" id="PF22544"/>
    </source>
</evidence>
<dbReference type="InterPro" id="IPR058536">
    <property type="entry name" value="Ig_CFAP65_4th"/>
</dbReference>
<dbReference type="Pfam" id="PF25249">
    <property type="entry name" value="Ig_CFAP65_7th"/>
    <property type="match status" value="1"/>
</dbReference>
<keyword evidence="9" id="KW-0812">Transmembrane</keyword>
<evidence type="ECO:0000256" key="3">
    <source>
        <dbReference type="ARBA" id="ARBA00022490"/>
    </source>
</evidence>
<protein>
    <submittedName>
        <fullName evidence="17">Coiled-coil domain-containing protein 108</fullName>
    </submittedName>
</protein>
<dbReference type="RefSeq" id="XP_012874112.1">
    <property type="nucleotide sequence ID" value="XM_013018658.1"/>
</dbReference>
<reference evidence="17" key="1">
    <citation type="submission" date="2025-08" db="UniProtKB">
        <authorList>
            <consortium name="RefSeq"/>
        </authorList>
    </citation>
    <scope>IDENTIFICATION</scope>
    <source>
        <tissue evidence="17">Kidney</tissue>
    </source>
</reference>
<evidence type="ECO:0000313" key="16">
    <source>
        <dbReference type="Proteomes" id="UP000081671"/>
    </source>
</evidence>
<feature type="domain" description="CFAP65 fourth Ig-like" evidence="12">
    <location>
        <begin position="406"/>
        <end position="499"/>
    </location>
</feature>
<gene>
    <name evidence="17" type="primary">Ccdc108</name>
</gene>
<keyword evidence="5" id="KW-0969">Cilium</keyword>
<feature type="transmembrane region" description="Helical" evidence="9">
    <location>
        <begin position="123"/>
        <end position="146"/>
    </location>
</feature>
<keyword evidence="9" id="KW-0472">Membrane</keyword>
<dbReference type="GO" id="GO:0007288">
    <property type="term" value="P:sperm axoneme assembly"/>
    <property type="evidence" value="ECO:0007669"/>
    <property type="project" value="TreeGrafter"/>
</dbReference>
<dbReference type="FunCoup" id="A0A1S3FDR6">
    <property type="interactions" value="47"/>
</dbReference>
<dbReference type="InterPro" id="IPR056344">
    <property type="entry name" value="Ig_CFAP65-like_9th"/>
</dbReference>
<dbReference type="GO" id="GO:0005737">
    <property type="term" value="C:cytoplasm"/>
    <property type="evidence" value="ECO:0007669"/>
    <property type="project" value="UniProtKB-SubCell"/>
</dbReference>
<dbReference type="KEGG" id="dord:105987374"/>
<evidence type="ECO:0000256" key="6">
    <source>
        <dbReference type="ARBA" id="ARBA00023273"/>
    </source>
</evidence>
<dbReference type="Pfam" id="PF22544">
    <property type="entry name" value="HYDIN_VesB_CFA65-like_Ig"/>
    <property type="match status" value="1"/>
</dbReference>
<evidence type="ECO:0000256" key="2">
    <source>
        <dbReference type="ARBA" id="ARBA00004496"/>
    </source>
</evidence>
<keyword evidence="6" id="KW-0966">Cell projection</keyword>
<evidence type="ECO:0000256" key="5">
    <source>
        <dbReference type="ARBA" id="ARBA00023069"/>
    </source>
</evidence>
<dbReference type="InParanoid" id="A0A1S3FDR6"/>
<feature type="compositionally biased region" description="Low complexity" evidence="8">
    <location>
        <begin position="1770"/>
        <end position="1781"/>
    </location>
</feature>
<dbReference type="InterPro" id="IPR057470">
    <property type="entry name" value="Ig_CFAP65_7th"/>
</dbReference>
<dbReference type="CTD" id="255101"/>
<keyword evidence="7" id="KW-0175">Coiled coil</keyword>
<dbReference type="Pfam" id="PF25248">
    <property type="entry name" value="Ig_CFAP65_8th"/>
    <property type="match status" value="1"/>
</dbReference>
<keyword evidence="9" id="KW-1133">Transmembrane helix</keyword>
<comment type="subcellular location">
    <subcellularLocation>
        <location evidence="1">Cell projection</location>
        <location evidence="1">Cilium</location>
        <location evidence="1">Flagellum</location>
    </subcellularLocation>
    <subcellularLocation>
        <location evidence="2">Cytoplasm</location>
    </subcellularLocation>
</comment>
<evidence type="ECO:0000313" key="17">
    <source>
        <dbReference type="RefSeq" id="XP_012874112.1"/>
    </source>
</evidence>
<feature type="compositionally biased region" description="Acidic residues" evidence="8">
    <location>
        <begin position="1610"/>
        <end position="1652"/>
    </location>
</feature>
<accession>A0A1S3FDR6</accession>
<evidence type="ECO:0000256" key="4">
    <source>
        <dbReference type="ARBA" id="ARBA00022846"/>
    </source>
</evidence>
<evidence type="ECO:0000259" key="11">
    <source>
        <dbReference type="Pfam" id="PF24291"/>
    </source>
</evidence>
<dbReference type="Pfam" id="PF24816">
    <property type="entry name" value="Ig_CFAP65__9th"/>
    <property type="match status" value="1"/>
</dbReference>
<dbReference type="Pfam" id="PF24291">
    <property type="entry name" value="Ig_CFAP65"/>
    <property type="match status" value="1"/>
</dbReference>
<keyword evidence="4" id="KW-0282">Flagellum</keyword>
<feature type="region of interest" description="Disordered" evidence="8">
    <location>
        <begin position="1741"/>
        <end position="1796"/>
    </location>
</feature>
<dbReference type="OrthoDB" id="415597at2759"/>
<sequence>MLTQTSPSPVTKFKESGDCTVNSGGSFVSASTMAGPTINDSSISPSVCSSSISAQPTASIDTQKCSPKKLERVIKRIFWGIEVAEELKWKDWDLGKETTRNLILKNLSMKIQRMKYRPPRTKFFFTAIPQPIFLSPGITLTIPIVFRPLERKEYMDQMWFEKEEGIFPVCLRAILPCHKLVCPSSLHLPMCAIGDTIEAWFCLENVGDLPTFFTWELPSPFQIFPITGLLEPGLACKMKVTFQPLVAVIHEVEATCRYGKDGKQKSSIQIRGVGKCAQLLVSIRHKRLEDKDIEGLQKVLHFGPVSVGCIAERQIKLYNPSAVNAPFRIEMVPDVLSKDQAFSCSKSYGIVPPREKKCVSLFFHPKTVDSKTVEYFSILPAGCASQTLLQVIGLCKGPAVSFQHYCVNFSWVILGERSEQTLWIENQSRCLAHFQFIIDCQESVFSINPTFGTLMGKARVTLRCAFQPTHPNIYFRRVACLIHHQDPLFLDLIGTCHSDRIKPVILKPRHLTWYRIHQTRGLVSYPPDILTAMLREKKLEQDPNGALMVALSLSFPVQDVNTPALQLPRIPPTTEFLFDGTSDMTIFPPVVRVEPAEVDFGSCPGPETPNPIPLCLSNHTKGKITVVWTHRSDCPFWVTPETFDVPPLKSMALRLHFQPPSPNSLYAVELEAFAVYKALWSYSNIEEDCTVSPPWCLTVQVRGHSYSAVSEHRIPQYSLDTPKLFPAVPSGESSYRSLLLENKGSEMLTFNLTPKSSSDITLRPSSGIVAPGAHQIFIISTHPKGTAWKQHIFYLQFNFYPHYLKEVSMQSREEPVQLKLDTCKSIYFKPTWVGCSSTSPFTFCNPTRMPLEFEWRISQQHQRTLAVQPSKGTIHPNETLTLSWIFSPLEQTKYLYRVGMWVWEAGQHLNTKLQSTTYYMVRLVGMGTTASLSAKTKELDFGNVLVNSRQSRDLALLNEGNCTIYYRLTLEQTSPEGVEHDSPAALQLDHSEGSMPPRSQDTISLTACPKHRFQYSWTISYSLVSCKVCCQGQFHAISSRTPFCADCPILCTVSLSLLPIPLSRAFLFPSDQRLDVELWAEQVELSSTELHQMRVEDNCLFSVNPKSGCLCPGEEQMVEFKYSHLFIGTDRLPVLFKVSQGREILLNFIGVTVELDQKYVHFASTNHSFTPVRIGDTLPPRQIYELYNGGSVPVTYQVETSILSQVQEKNFDHSVFCCLNPKGEIQPGTLARILWIFSPIEAKTYTVDVPIHIEGWNSALIHFRGVGYDPNIMGNTAPFHNICLWDSSSVPYRLMVPGQVVFLSQSHVSFGNIPVQSKCSRMLFLNNTSKKDTIFFSWQPSSIDFGQISVDPMEGEMAPEETVPFVVTLQASVHASFYGVDLICKVYRQELMWKYHKELKEWEKEKKRQEEEFIITDRKVKRRVFCTACEPVKRYKTLPPITNQQPSCQPASWKLRMTKEEPPWSHPQPPTPAILCLSLTARTHAIDYYLANFFSEFPRHFLHWELPKKKSHREETEASEEEAVAEEVEPVSKQMKQLLTDCLTSIIRGLLEDKNFQEAVDQNLVEEVPYFCQFWSEQSAQTMAPYSSLYLMPVTSMTSDNKAVVKKEREEEEEEEEEQEEKEEEEEEEEEEEMEEMEEDYEFEKLEMEEEETEGKEVKLTWMGVEPMLQHSQQSLQWQWSKNLRHMKKEEQEHDEKEAIGRLRAFANLQEALLENMIQNVLVEASYGEVVLTSRPRIITMRPVDAPPPKTDVLPSPQPTEQQTEASSVAAADHTTADPTTESWPMSPPTSSNIQP</sequence>
<dbReference type="PANTHER" id="PTHR46127:SF1">
    <property type="entry name" value="CILIA- AND FLAGELLA-ASSOCIATED PROTEIN 65"/>
    <property type="match status" value="1"/>
</dbReference>
<evidence type="ECO:0000256" key="1">
    <source>
        <dbReference type="ARBA" id="ARBA00004230"/>
    </source>
</evidence>
<dbReference type="Pfam" id="PF24507">
    <property type="entry name" value="Ig_CFAP65_4th"/>
    <property type="match status" value="1"/>
</dbReference>
<dbReference type="InterPro" id="IPR013783">
    <property type="entry name" value="Ig-like_fold"/>
</dbReference>
<dbReference type="GO" id="GO:0036126">
    <property type="term" value="C:sperm flagellum"/>
    <property type="evidence" value="ECO:0007669"/>
    <property type="project" value="TreeGrafter"/>
</dbReference>
<evidence type="ECO:0000259" key="14">
    <source>
        <dbReference type="Pfam" id="PF25248"/>
    </source>
</evidence>
<dbReference type="PANTHER" id="PTHR46127">
    <property type="entry name" value="CILIA- AND FLAGELLA-ASSOCIATED PROTEIN 65"/>
    <property type="match status" value="1"/>
</dbReference>
<feature type="coiled-coil region" evidence="7">
    <location>
        <begin position="1392"/>
        <end position="1419"/>
    </location>
</feature>
<dbReference type="InterPro" id="IPR053879">
    <property type="entry name" value="HYDIN_VesB_CFA65-like_Ig"/>
</dbReference>
<dbReference type="SUPFAM" id="SSF49354">
    <property type="entry name" value="PapD-like"/>
    <property type="match status" value="1"/>
</dbReference>
<evidence type="ECO:0000256" key="8">
    <source>
        <dbReference type="SAM" id="MobiDB-lite"/>
    </source>
</evidence>
<dbReference type="InterPro" id="IPR056305">
    <property type="entry name" value="Ig_CFAP65_10th"/>
</dbReference>
<evidence type="ECO:0000259" key="13">
    <source>
        <dbReference type="Pfam" id="PF24816"/>
    </source>
</evidence>
<dbReference type="InterPro" id="IPR052614">
    <property type="entry name" value="CFAP65"/>
</dbReference>
<feature type="region of interest" description="Disordered" evidence="8">
    <location>
        <begin position="1602"/>
        <end position="1652"/>
    </location>
</feature>